<proteinExistence type="predicted"/>
<name>A0A9Q3D2Y4_9BASI</name>
<feature type="compositionally biased region" description="Gly residues" evidence="1">
    <location>
        <begin position="54"/>
        <end position="67"/>
    </location>
</feature>
<feature type="region of interest" description="Disordered" evidence="1">
    <location>
        <begin position="92"/>
        <end position="112"/>
    </location>
</feature>
<sequence>MGKITIINPVVTSKGKLPKAVDSKFVQRTVKVKNPKKIKNQPEDREGLSRTRRPGGGPLGHSGGWQDIGGNYTHSAIHIPIQQKPQIRVLEGYESSSSAPPTPQRPFSMEHGQQEVQPSIPLGIPWSKLPEEMSERDRLQRPYGNYQRLTSSRPNNLSSGFKPFRNQKISGQESLFLTISGSFQEEIRIKGQKQDLFQPKAERVRPNYPEAVGLGEISKQEPEIVLHTSRISSPINRNITPTQIEHNVFTPESSLNSDALWLQMSQFSDKTQKQFAELQASHDRMKTLTASMDKIFKTLQEGYNQLSKAFEETNKRLNQVFEEQNHIKRDRDCLDQDINKLFNVYHNMKPQPQGHVMDNPYHQEDIEPDSILVNKERSPSQYQDGDNMSYSKKEGLKQLSEASSWPKFSGTGEYDHIELIDYIYGLFIDVPSIPDYWINARLNTEFKGDASIWYTEIKEIHGRRNWPWWKSQIIQKYSNGTWIWQKTMSFENAKYSVDKDPYEWCLRQAKRLKAIDSQMYIQMRKHKVLTQIPGELEHVVKFRCNHNCTLDEIETTLQDIRKRTNIGKYSPYKSSGFREKQPFRVEFKDKPREKVEEVTKKNNSCNNCGLTDNYSNNCPKAKKKVYAIEKVPEEESPIEDSESDSMGVAIREQSNEEQDPREEFLVEYQEETPLQIQDIQL</sequence>
<feature type="compositionally biased region" description="Polar residues" evidence="1">
    <location>
        <begin position="672"/>
        <end position="681"/>
    </location>
</feature>
<dbReference type="OrthoDB" id="2507294at2759"/>
<feature type="region of interest" description="Disordered" evidence="1">
    <location>
        <begin position="31"/>
        <end position="68"/>
    </location>
</feature>
<protein>
    <submittedName>
        <fullName evidence="2">Uncharacterized protein</fullName>
    </submittedName>
</protein>
<dbReference type="AlphaFoldDB" id="A0A9Q3D2Y4"/>
<reference evidence="2" key="1">
    <citation type="submission" date="2021-03" db="EMBL/GenBank/DDBJ databases">
        <title>Draft genome sequence of rust myrtle Austropuccinia psidii MF-1, a brazilian biotype.</title>
        <authorList>
            <person name="Quecine M.C."/>
            <person name="Pachon D.M.R."/>
            <person name="Bonatelli M.L."/>
            <person name="Correr F.H."/>
            <person name="Franceschini L.M."/>
            <person name="Leite T.F."/>
            <person name="Margarido G.R.A."/>
            <person name="Almeida C.A."/>
            <person name="Ferrarezi J.A."/>
            <person name="Labate C.A."/>
        </authorList>
    </citation>
    <scope>NUCLEOTIDE SEQUENCE</scope>
    <source>
        <strain evidence="2">MF-1</strain>
    </source>
</reference>
<keyword evidence="3" id="KW-1185">Reference proteome</keyword>
<comment type="caution">
    <text evidence="2">The sequence shown here is derived from an EMBL/GenBank/DDBJ whole genome shotgun (WGS) entry which is preliminary data.</text>
</comment>
<evidence type="ECO:0000313" key="3">
    <source>
        <dbReference type="Proteomes" id="UP000765509"/>
    </source>
</evidence>
<organism evidence="2 3">
    <name type="scientific">Austropuccinia psidii MF-1</name>
    <dbReference type="NCBI Taxonomy" id="1389203"/>
    <lineage>
        <taxon>Eukaryota</taxon>
        <taxon>Fungi</taxon>
        <taxon>Dikarya</taxon>
        <taxon>Basidiomycota</taxon>
        <taxon>Pucciniomycotina</taxon>
        <taxon>Pucciniomycetes</taxon>
        <taxon>Pucciniales</taxon>
        <taxon>Sphaerophragmiaceae</taxon>
        <taxon>Austropuccinia</taxon>
    </lineage>
</organism>
<evidence type="ECO:0000256" key="1">
    <source>
        <dbReference type="SAM" id="MobiDB-lite"/>
    </source>
</evidence>
<feature type="compositionally biased region" description="Acidic residues" evidence="1">
    <location>
        <begin position="634"/>
        <end position="643"/>
    </location>
</feature>
<gene>
    <name evidence="2" type="ORF">O181_034287</name>
</gene>
<evidence type="ECO:0000313" key="2">
    <source>
        <dbReference type="EMBL" id="MBW0494572.1"/>
    </source>
</evidence>
<feature type="region of interest" description="Disordered" evidence="1">
    <location>
        <begin position="632"/>
        <end position="681"/>
    </location>
</feature>
<dbReference type="Proteomes" id="UP000765509">
    <property type="component" value="Unassembled WGS sequence"/>
</dbReference>
<dbReference type="EMBL" id="AVOT02012644">
    <property type="protein sequence ID" value="MBW0494572.1"/>
    <property type="molecule type" value="Genomic_DNA"/>
</dbReference>
<accession>A0A9Q3D2Y4</accession>
<feature type="compositionally biased region" description="Basic and acidic residues" evidence="1">
    <location>
        <begin position="40"/>
        <end position="49"/>
    </location>
</feature>